<dbReference type="InterPro" id="IPR005135">
    <property type="entry name" value="Endo/exonuclease/phosphatase"/>
</dbReference>
<keyword evidence="3" id="KW-1185">Reference proteome</keyword>
<dbReference type="Proteomes" id="UP000050509">
    <property type="component" value="Unassembled WGS sequence"/>
</dbReference>
<evidence type="ECO:0000259" key="1">
    <source>
        <dbReference type="Pfam" id="PF03372"/>
    </source>
</evidence>
<proteinExistence type="predicted"/>
<protein>
    <recommendedName>
        <fullName evidence="1">Endonuclease/exonuclease/phosphatase domain-containing protein</fullName>
    </recommendedName>
</protein>
<dbReference type="GO" id="GO:0004767">
    <property type="term" value="F:sphingomyelin phosphodiesterase activity"/>
    <property type="evidence" value="ECO:0007669"/>
    <property type="project" value="InterPro"/>
</dbReference>
<evidence type="ECO:0000313" key="3">
    <source>
        <dbReference type="Proteomes" id="UP000050509"/>
    </source>
</evidence>
<comment type="caution">
    <text evidence="2">The sequence shown here is derived from an EMBL/GenBank/DDBJ whole genome shotgun (WGS) entry which is preliminary data.</text>
</comment>
<sequence>MPAFSLLTFNCLGAPALSTRHRLAALAQELNTRSYDVVCLQEVQARVYHRMLAGAATAYPHQAAEPFVYAPKGGLFTLARAPFAPHRFTLFRARRIAGLPALMDWALHKGVLATQHVVANTPVVVLNTHLNANYSVNWGERNRYALAEQAQLAELAEIVRAQPPEAVVIAAGDFNIPRDSWLYHEFLQASGMIDPRAGEMQPTHRTPPGIPARFARPIDFAFVRAPTLPGLAIESAMAFSEPVAYANGRRGYLSDHNAIELRLRWADD</sequence>
<reference evidence="2 3" key="1">
    <citation type="submission" date="2015-09" db="EMBL/GenBank/DDBJ databases">
        <title>Draft genome sequence of Kouleothrix aurantiaca JCM 19913.</title>
        <authorList>
            <person name="Hemp J."/>
        </authorList>
    </citation>
    <scope>NUCLEOTIDE SEQUENCE [LARGE SCALE GENOMIC DNA]</scope>
    <source>
        <strain evidence="2 3">COM-B</strain>
    </source>
</reference>
<dbReference type="Pfam" id="PF03372">
    <property type="entry name" value="Exo_endo_phos"/>
    <property type="match status" value="1"/>
</dbReference>
<dbReference type="EMBL" id="LJCR01001889">
    <property type="protein sequence ID" value="KPV49562.1"/>
    <property type="molecule type" value="Genomic_DNA"/>
</dbReference>
<dbReference type="PANTHER" id="PTHR16320">
    <property type="entry name" value="SPHINGOMYELINASE FAMILY MEMBER"/>
    <property type="match status" value="1"/>
</dbReference>
<accession>A0A0P9FAF8</accession>
<name>A0A0P9FAF8_9CHLR</name>
<dbReference type="InterPro" id="IPR038772">
    <property type="entry name" value="Sph/SMPD2-like"/>
</dbReference>
<feature type="domain" description="Endonuclease/exonuclease/phosphatase" evidence="1">
    <location>
        <begin position="7"/>
        <end position="256"/>
    </location>
</feature>
<gene>
    <name evidence="2" type="ORF">SE17_31905</name>
</gene>
<evidence type="ECO:0000313" key="2">
    <source>
        <dbReference type="EMBL" id="KPV49562.1"/>
    </source>
</evidence>
<organism evidence="2 3">
    <name type="scientific">Kouleothrix aurantiaca</name>
    <dbReference type="NCBI Taxonomy" id="186479"/>
    <lineage>
        <taxon>Bacteria</taxon>
        <taxon>Bacillati</taxon>
        <taxon>Chloroflexota</taxon>
        <taxon>Chloroflexia</taxon>
        <taxon>Chloroflexales</taxon>
        <taxon>Roseiflexineae</taxon>
        <taxon>Roseiflexaceae</taxon>
        <taxon>Kouleothrix</taxon>
    </lineage>
</organism>
<dbReference type="AlphaFoldDB" id="A0A0P9FAF8"/>
<dbReference type="InterPro" id="IPR036691">
    <property type="entry name" value="Endo/exonu/phosph_ase_sf"/>
</dbReference>
<dbReference type="SUPFAM" id="SSF56219">
    <property type="entry name" value="DNase I-like"/>
    <property type="match status" value="1"/>
</dbReference>
<dbReference type="PANTHER" id="PTHR16320:SF23">
    <property type="entry name" value="SPHINGOMYELINASE C 1"/>
    <property type="match status" value="1"/>
</dbReference>
<dbReference type="Gene3D" id="3.60.10.10">
    <property type="entry name" value="Endonuclease/exonuclease/phosphatase"/>
    <property type="match status" value="1"/>
</dbReference>